<proteinExistence type="inferred from homology"/>
<evidence type="ECO:0000256" key="6">
    <source>
        <dbReference type="ARBA" id="ARBA00022884"/>
    </source>
</evidence>
<evidence type="ECO:0000313" key="8">
    <source>
        <dbReference type="EMBL" id="OGN11638.1"/>
    </source>
</evidence>
<dbReference type="GO" id="GO:0016787">
    <property type="term" value="F:hydrolase activity"/>
    <property type="evidence" value="ECO:0007669"/>
    <property type="project" value="UniProtKB-KW"/>
</dbReference>
<dbReference type="SUPFAM" id="SSF54786">
    <property type="entry name" value="YcfA/nrd intein domain"/>
    <property type="match status" value="1"/>
</dbReference>
<dbReference type="GO" id="GO:0004519">
    <property type="term" value="F:endonuclease activity"/>
    <property type="evidence" value="ECO:0007669"/>
    <property type="project" value="UniProtKB-KW"/>
</dbReference>
<dbReference type="AlphaFoldDB" id="A0A1F8FGG7"/>
<keyword evidence="3" id="KW-0540">Nuclease</keyword>
<comment type="similarity">
    <text evidence="1">Belongs to the HicA mRNA interferase family.</text>
</comment>
<dbReference type="InterPro" id="IPR038570">
    <property type="entry name" value="HicA_sf"/>
</dbReference>
<reference evidence="8 9" key="1">
    <citation type="journal article" date="2016" name="Nat. Commun.">
        <title>Thousands of microbial genomes shed light on interconnected biogeochemical processes in an aquifer system.</title>
        <authorList>
            <person name="Anantharaman K."/>
            <person name="Brown C.T."/>
            <person name="Hug L.A."/>
            <person name="Sharon I."/>
            <person name="Castelle C.J."/>
            <person name="Probst A.J."/>
            <person name="Thomas B.C."/>
            <person name="Singh A."/>
            <person name="Wilkins M.J."/>
            <person name="Karaoz U."/>
            <person name="Brodie E.L."/>
            <person name="Williams K.H."/>
            <person name="Hubbard S.S."/>
            <person name="Banfield J.F."/>
        </authorList>
    </citation>
    <scope>NUCLEOTIDE SEQUENCE [LARGE SCALE GENOMIC DNA]</scope>
</reference>
<evidence type="ECO:0000256" key="3">
    <source>
        <dbReference type="ARBA" id="ARBA00022722"/>
    </source>
</evidence>
<name>A0A1F8FGG7_9BACT</name>
<evidence type="ECO:0000313" key="9">
    <source>
        <dbReference type="Proteomes" id="UP000178197"/>
    </source>
</evidence>
<accession>A0A1F8FGG7</accession>
<dbReference type="Pfam" id="PF07927">
    <property type="entry name" value="HicA_toxin"/>
    <property type="match status" value="1"/>
</dbReference>
<dbReference type="EMBL" id="MGJT01000029">
    <property type="protein sequence ID" value="OGN11638.1"/>
    <property type="molecule type" value="Genomic_DNA"/>
</dbReference>
<keyword evidence="4" id="KW-0255">Endonuclease</keyword>
<evidence type="ECO:0000256" key="2">
    <source>
        <dbReference type="ARBA" id="ARBA00022649"/>
    </source>
</evidence>
<dbReference type="InterPro" id="IPR012933">
    <property type="entry name" value="HicA_mRNA_interferase"/>
</dbReference>
<sequence>MKRRDLVRHLLKKGCIFVREGAKHSVFFNTSIRRTSTVPRHNEVHEELAKKICKDLGLPLLKKK</sequence>
<organism evidence="8 9">
    <name type="scientific">Candidatus Yanofskybacteria bacterium RIFCSPHIGHO2_02_FULL_43_15c</name>
    <dbReference type="NCBI Taxonomy" id="1802679"/>
    <lineage>
        <taxon>Bacteria</taxon>
        <taxon>Candidatus Yanofskyibacteriota</taxon>
    </lineage>
</organism>
<evidence type="ECO:0000256" key="5">
    <source>
        <dbReference type="ARBA" id="ARBA00022801"/>
    </source>
</evidence>
<evidence type="ECO:0000256" key="1">
    <source>
        <dbReference type="ARBA" id="ARBA00006620"/>
    </source>
</evidence>
<evidence type="ECO:0000256" key="7">
    <source>
        <dbReference type="ARBA" id="ARBA00023016"/>
    </source>
</evidence>
<dbReference type="GO" id="GO:0003729">
    <property type="term" value="F:mRNA binding"/>
    <property type="evidence" value="ECO:0007669"/>
    <property type="project" value="InterPro"/>
</dbReference>
<keyword evidence="5" id="KW-0378">Hydrolase</keyword>
<gene>
    <name evidence="8" type="ORF">A3C71_00815</name>
</gene>
<dbReference type="Gene3D" id="3.30.920.30">
    <property type="entry name" value="Hypothetical protein"/>
    <property type="match status" value="1"/>
</dbReference>
<keyword evidence="7" id="KW-0346">Stress response</keyword>
<keyword evidence="2" id="KW-1277">Toxin-antitoxin system</keyword>
<protein>
    <submittedName>
        <fullName evidence="8">Addiction module toxin, HicA family</fullName>
    </submittedName>
</protein>
<dbReference type="Proteomes" id="UP000178197">
    <property type="component" value="Unassembled WGS sequence"/>
</dbReference>
<keyword evidence="6" id="KW-0694">RNA-binding</keyword>
<comment type="caution">
    <text evidence="8">The sequence shown here is derived from an EMBL/GenBank/DDBJ whole genome shotgun (WGS) entry which is preliminary data.</text>
</comment>
<evidence type="ECO:0000256" key="4">
    <source>
        <dbReference type="ARBA" id="ARBA00022759"/>
    </source>
</evidence>